<evidence type="ECO:0000256" key="9">
    <source>
        <dbReference type="PIRSR" id="PIRSR602401-1"/>
    </source>
</evidence>
<keyword evidence="7 9" id="KW-0408">Iron</keyword>
<dbReference type="Proteomes" id="UP000822688">
    <property type="component" value="Chromosome 9"/>
</dbReference>
<keyword evidence="4 9" id="KW-0479">Metal-binding</keyword>
<accession>A0A8T0GXN9</accession>
<feature type="binding site" description="axial binding residue" evidence="9">
    <location>
        <position position="467"/>
    </location>
    <ligand>
        <name>heme</name>
        <dbReference type="ChEBI" id="CHEBI:30413"/>
    </ligand>
    <ligandPart>
        <name>Fe</name>
        <dbReference type="ChEBI" id="CHEBI:18248"/>
    </ligandPart>
</feature>
<evidence type="ECO:0000256" key="1">
    <source>
        <dbReference type="ARBA" id="ARBA00004370"/>
    </source>
</evidence>
<comment type="similarity">
    <text evidence="10">Belongs to the cytochrome P450 family.</text>
</comment>
<dbReference type="InterPro" id="IPR050665">
    <property type="entry name" value="Cytochrome_P450_Monooxygen"/>
</dbReference>
<dbReference type="PANTHER" id="PTHR24282:SF211">
    <property type="entry name" value="CYTOCHROME P450-RELATED"/>
    <property type="match status" value="1"/>
</dbReference>
<sequence length="520" mass="58433">MAMVPEVWMAIAAVVLTVAASAAMVPLVTMVRTFLWEPLRLRRIMAKQGVKGPPIRFFFGDSPEYGAYAQTFPESLPLAFDDSAPTVTPHHALYFSKFGNRFVYSIGSETRLVVRDPEIAKEVLSNKMGFFERSPLELYVFSHVIGNGVFAVKGKEWAFQRRILNPFFSQESLKAMVESVVKGAMEEIEKWEQMTTQAGGMLDYDVEHDIHIISGKVMSFTAFGDEFEKGKQIYELQSETVGHLFAALSKPMFWIPGYRLLPTKEKKAMAQLDKRIERLAMEMIDARKEAVAKGERSSFGDDMLGLMLADANFDYSAAVNNCKNLFFAGQDTSANLLSFSLVILANRPEWQHRAREEILEVLGDGETYTLNGISRLKVMGMIVNEVTRVFSISPSITRVALKDFQLGDLFIPKGLAIEVAVLSMHRDPEFWGEDAAEFKPERFANGLSEACTNPNAFLPFGLGPRRCLGEKLALLEVKVVLAMILRRFHILPSPHYRHHPHFAMVSCPKYGVPLVLKTLN</sequence>
<dbReference type="GO" id="GO:0016020">
    <property type="term" value="C:membrane"/>
    <property type="evidence" value="ECO:0007669"/>
    <property type="project" value="UniProtKB-SubCell"/>
</dbReference>
<keyword evidence="12" id="KW-1185">Reference proteome</keyword>
<evidence type="ECO:0000256" key="10">
    <source>
        <dbReference type="RuleBase" id="RU000461"/>
    </source>
</evidence>
<keyword evidence="6 10" id="KW-0560">Oxidoreductase</keyword>
<evidence type="ECO:0000256" key="4">
    <source>
        <dbReference type="ARBA" id="ARBA00022723"/>
    </source>
</evidence>
<dbReference type="InterPro" id="IPR036396">
    <property type="entry name" value="Cyt_P450_sf"/>
</dbReference>
<dbReference type="PRINTS" id="PR00385">
    <property type="entry name" value="P450"/>
</dbReference>
<dbReference type="GO" id="GO:0005506">
    <property type="term" value="F:iron ion binding"/>
    <property type="evidence" value="ECO:0007669"/>
    <property type="project" value="InterPro"/>
</dbReference>
<dbReference type="SUPFAM" id="SSF48264">
    <property type="entry name" value="Cytochrome P450"/>
    <property type="match status" value="1"/>
</dbReference>
<dbReference type="PANTHER" id="PTHR24282">
    <property type="entry name" value="CYTOCHROME P450 FAMILY MEMBER"/>
    <property type="match status" value="1"/>
</dbReference>
<dbReference type="Gene3D" id="1.10.630.10">
    <property type="entry name" value="Cytochrome P450"/>
    <property type="match status" value="1"/>
</dbReference>
<dbReference type="EMBL" id="CM026430">
    <property type="protein sequence ID" value="KAG0561672.1"/>
    <property type="molecule type" value="Genomic_DNA"/>
</dbReference>
<evidence type="ECO:0000256" key="7">
    <source>
        <dbReference type="ARBA" id="ARBA00023004"/>
    </source>
</evidence>
<evidence type="ECO:0000256" key="5">
    <source>
        <dbReference type="ARBA" id="ARBA00022989"/>
    </source>
</evidence>
<comment type="caution">
    <text evidence="11">The sequence shown here is derived from an EMBL/GenBank/DDBJ whole genome shotgun (WGS) entry which is preliminary data.</text>
</comment>
<evidence type="ECO:0000256" key="6">
    <source>
        <dbReference type="ARBA" id="ARBA00023002"/>
    </source>
</evidence>
<dbReference type="InterPro" id="IPR001128">
    <property type="entry name" value="Cyt_P450"/>
</dbReference>
<dbReference type="GO" id="GO:0004497">
    <property type="term" value="F:monooxygenase activity"/>
    <property type="evidence" value="ECO:0007669"/>
    <property type="project" value="UniProtKB-KW"/>
</dbReference>
<dbReference type="PRINTS" id="PR00463">
    <property type="entry name" value="EP450I"/>
</dbReference>
<gene>
    <name evidence="11" type="ORF">KC19_9G082900</name>
</gene>
<evidence type="ECO:0000256" key="8">
    <source>
        <dbReference type="ARBA" id="ARBA00023136"/>
    </source>
</evidence>
<reference evidence="11" key="1">
    <citation type="submission" date="2020-06" db="EMBL/GenBank/DDBJ databases">
        <title>WGS assembly of Ceratodon purpureus strain R40.</title>
        <authorList>
            <person name="Carey S.B."/>
            <person name="Jenkins J."/>
            <person name="Shu S."/>
            <person name="Lovell J.T."/>
            <person name="Sreedasyam A."/>
            <person name="Maumus F."/>
            <person name="Tiley G.P."/>
            <person name="Fernandez-Pozo N."/>
            <person name="Barry K."/>
            <person name="Chen C."/>
            <person name="Wang M."/>
            <person name="Lipzen A."/>
            <person name="Daum C."/>
            <person name="Saski C.A."/>
            <person name="Payton A.C."/>
            <person name="Mcbreen J.C."/>
            <person name="Conrad R.E."/>
            <person name="Kollar L.M."/>
            <person name="Olsson S."/>
            <person name="Huttunen S."/>
            <person name="Landis J.B."/>
            <person name="Wickett N.J."/>
            <person name="Johnson M.G."/>
            <person name="Rensing S.A."/>
            <person name="Grimwood J."/>
            <person name="Schmutz J."/>
            <person name="Mcdaniel S.F."/>
        </authorList>
    </citation>
    <scope>NUCLEOTIDE SEQUENCE</scope>
    <source>
        <strain evidence="11">R40</strain>
    </source>
</reference>
<dbReference type="AlphaFoldDB" id="A0A8T0GXN9"/>
<evidence type="ECO:0000313" key="11">
    <source>
        <dbReference type="EMBL" id="KAG0561672.1"/>
    </source>
</evidence>
<comment type="subcellular location">
    <subcellularLocation>
        <location evidence="1">Membrane</location>
    </subcellularLocation>
</comment>
<keyword evidence="5" id="KW-1133">Transmembrane helix</keyword>
<dbReference type="InterPro" id="IPR002401">
    <property type="entry name" value="Cyt_P450_E_grp-I"/>
</dbReference>
<evidence type="ECO:0000256" key="3">
    <source>
        <dbReference type="ARBA" id="ARBA00022692"/>
    </source>
</evidence>
<dbReference type="Pfam" id="PF00067">
    <property type="entry name" value="p450"/>
    <property type="match status" value="1"/>
</dbReference>
<dbReference type="InterPro" id="IPR017972">
    <property type="entry name" value="Cyt_P450_CS"/>
</dbReference>
<keyword evidence="2 9" id="KW-0349">Heme</keyword>
<dbReference type="PROSITE" id="PS00086">
    <property type="entry name" value="CYTOCHROME_P450"/>
    <property type="match status" value="1"/>
</dbReference>
<proteinExistence type="inferred from homology"/>
<evidence type="ECO:0000313" key="12">
    <source>
        <dbReference type="Proteomes" id="UP000822688"/>
    </source>
</evidence>
<evidence type="ECO:0008006" key="13">
    <source>
        <dbReference type="Google" id="ProtNLM"/>
    </source>
</evidence>
<evidence type="ECO:0000256" key="2">
    <source>
        <dbReference type="ARBA" id="ARBA00022617"/>
    </source>
</evidence>
<organism evidence="11 12">
    <name type="scientific">Ceratodon purpureus</name>
    <name type="common">Fire moss</name>
    <name type="synonym">Dicranum purpureum</name>
    <dbReference type="NCBI Taxonomy" id="3225"/>
    <lineage>
        <taxon>Eukaryota</taxon>
        <taxon>Viridiplantae</taxon>
        <taxon>Streptophyta</taxon>
        <taxon>Embryophyta</taxon>
        <taxon>Bryophyta</taxon>
        <taxon>Bryophytina</taxon>
        <taxon>Bryopsida</taxon>
        <taxon>Dicranidae</taxon>
        <taxon>Pseudoditrichales</taxon>
        <taxon>Ditrichaceae</taxon>
        <taxon>Ceratodon</taxon>
    </lineage>
</organism>
<dbReference type="GO" id="GO:0020037">
    <property type="term" value="F:heme binding"/>
    <property type="evidence" value="ECO:0007669"/>
    <property type="project" value="InterPro"/>
</dbReference>
<protein>
    <recommendedName>
        <fullName evidence="13">Cytochrome P450 monooxygenase</fullName>
    </recommendedName>
</protein>
<keyword evidence="3" id="KW-0812">Transmembrane</keyword>
<keyword evidence="10" id="KW-0503">Monooxygenase</keyword>
<comment type="cofactor">
    <cofactor evidence="9">
        <name>heme</name>
        <dbReference type="ChEBI" id="CHEBI:30413"/>
    </cofactor>
</comment>
<name>A0A8T0GXN9_CERPU</name>
<keyword evidence="8" id="KW-0472">Membrane</keyword>
<dbReference type="GO" id="GO:0016705">
    <property type="term" value="F:oxidoreductase activity, acting on paired donors, with incorporation or reduction of molecular oxygen"/>
    <property type="evidence" value="ECO:0007669"/>
    <property type="project" value="InterPro"/>
</dbReference>